<accession>A0A6G9Y6P9</accession>
<keyword evidence="2" id="KW-0597">Phosphoprotein</keyword>
<dbReference type="Pfam" id="PF00550">
    <property type="entry name" value="PP-binding"/>
    <property type="match status" value="1"/>
</dbReference>
<dbReference type="InterPro" id="IPR006162">
    <property type="entry name" value="Ppantetheine_attach_site"/>
</dbReference>
<evidence type="ECO:0000256" key="5">
    <source>
        <dbReference type="SAM" id="MobiDB-lite"/>
    </source>
</evidence>
<dbReference type="SUPFAM" id="SSF55048">
    <property type="entry name" value="Probable ACP-binding domain of malonyl-CoA ACP transacylase"/>
    <property type="match status" value="1"/>
</dbReference>
<evidence type="ECO:0000256" key="2">
    <source>
        <dbReference type="ARBA" id="ARBA00022553"/>
    </source>
</evidence>
<dbReference type="InterPro" id="IPR014043">
    <property type="entry name" value="Acyl_transferase_dom"/>
</dbReference>
<dbReference type="SMART" id="SM00827">
    <property type="entry name" value="PKS_AT"/>
    <property type="match status" value="1"/>
</dbReference>
<keyword evidence="4" id="KW-0511">Multifunctional enzyme</keyword>
<evidence type="ECO:0000259" key="6">
    <source>
        <dbReference type="PROSITE" id="PS50075"/>
    </source>
</evidence>
<dbReference type="AlphaFoldDB" id="A0A6G9Y6P9"/>
<sequence length="1046" mass="111974">MTGRRSTASGTRPCPPSASRAPTHTRCSPCRYWKRNSMSSYLLPDGRVPVLVCSDTDDALRREAAALLAYLESRPGLTPDAVADMIFRTRTACRHRALVLASDRAELCAALAAVVSGAAHPAVVRTAKSATARKIGYVFPGQGSQRPGMGRPYYEHSPVFRAAVDECEAEFQRLYRISPLAYLLDDGGMADDVRIVQPALFMQMIGLAAMWRAAGVAPAVTVGHSQGEIAAACVSGLISLADGIRVVTLRANLVDELANERGFSGVYSMAVVGVDREECERLLARNSGWAELSVVNSAHILAISGEREMVADVVATLNADGKFAKEIRVSYPAHTSYVSKYRTEFCESLTDKLDSPVFAATEIDCLGGTLGDAITPDLPVGDYWYWNLRNKVRFDQAIAAAAARGVDTFVEIADHPTLLLAVQENLATLAPPRDYHAIATARRTAETLGEFTRNLATVAVNDLNYPWQTLRHKTADDRPRLPLLDFPNTQMNSKTLWAPFEYRQQHDEVAAATTEFAKPERLVEQWIRLDRRSLVRPRTIAIVDPSGANTELAEAIRAVAPRHGAKLDGTPDTAVILLPRRCDADIEAAVAELAEFLGDRSWLPELDGIGDVWLVTGGSEQVDPDDVVDTWQAAAQAGFRALAVERPGTAFRHLDLPAGGPIVDSAKALVGAIHIAAEPEIACRAGGVYVKRLIATDEAAGRPLRAADLGEVLVIGGTGKLGVEFCEYFARRGAGRITLVSRSGGDADAVRRIERIRGAATEIAIRTCDITDEEQVRALGAEFRARPADLIVHAAVDYVAAAEDGAAAVRAAAAPKILGIDRVIRHVPLSNDGRVVLCSSLTATVGGRGNLIYGALNRMLDAMASGWRARGIACTSVQWGLWPAVGHGREEALARTDGTGLSAMDPAAAIELGLTTHAANRLVAAADWPTVRAVTEFIGLAPLFERLADKAPRPDPSPVPAAAAATPTRNIAENTADRVRFALCEVMGMDADATIDGSTPLVALGLDSLQALDLRKRIEADLRRELPVTAILGGASLDEVVGLLAH</sequence>
<dbReference type="GO" id="GO:0006633">
    <property type="term" value="P:fatty acid biosynthetic process"/>
    <property type="evidence" value="ECO:0007669"/>
    <property type="project" value="TreeGrafter"/>
</dbReference>
<dbReference type="Gene3D" id="3.40.366.10">
    <property type="entry name" value="Malonyl-Coenzyme A Acyl Carrier Protein, domain 2"/>
    <property type="match status" value="1"/>
</dbReference>
<dbReference type="InterPro" id="IPR036736">
    <property type="entry name" value="ACP-like_sf"/>
</dbReference>
<dbReference type="InterPro" id="IPR001227">
    <property type="entry name" value="Ac_transferase_dom_sf"/>
</dbReference>
<evidence type="ECO:0000313" key="8">
    <source>
        <dbReference type="Proteomes" id="UP000503540"/>
    </source>
</evidence>
<evidence type="ECO:0000313" key="7">
    <source>
        <dbReference type="EMBL" id="QIS08925.1"/>
    </source>
</evidence>
<dbReference type="NCBIfam" id="NF037941">
    <property type="entry name" value="PKS_NbtC"/>
    <property type="match status" value="1"/>
</dbReference>
<dbReference type="Gene3D" id="1.10.1200.10">
    <property type="entry name" value="ACP-like"/>
    <property type="match status" value="1"/>
</dbReference>
<keyword evidence="1" id="KW-0596">Phosphopantetheine</keyword>
<dbReference type="InterPro" id="IPR016035">
    <property type="entry name" value="Acyl_Trfase/lysoPLipase"/>
</dbReference>
<dbReference type="KEGG" id="nah:F5544_05065"/>
<dbReference type="PROSITE" id="PS50075">
    <property type="entry name" value="CARRIER"/>
    <property type="match status" value="1"/>
</dbReference>
<dbReference type="GO" id="GO:0031177">
    <property type="term" value="F:phosphopantetheine binding"/>
    <property type="evidence" value="ECO:0007669"/>
    <property type="project" value="InterPro"/>
</dbReference>
<evidence type="ECO:0000256" key="4">
    <source>
        <dbReference type="ARBA" id="ARBA00023268"/>
    </source>
</evidence>
<feature type="region of interest" description="Disordered" evidence="5">
    <location>
        <begin position="1"/>
        <end position="26"/>
    </location>
</feature>
<dbReference type="CDD" id="cd05274">
    <property type="entry name" value="KR_FAS_SDR_x"/>
    <property type="match status" value="1"/>
</dbReference>
<dbReference type="PROSITE" id="PS00012">
    <property type="entry name" value="PHOSPHOPANTETHEINE"/>
    <property type="match status" value="1"/>
</dbReference>
<dbReference type="PANTHER" id="PTHR43775:SF37">
    <property type="entry name" value="SI:DKEY-61P9.11"/>
    <property type="match status" value="1"/>
</dbReference>
<dbReference type="Pfam" id="PF08659">
    <property type="entry name" value="KR"/>
    <property type="match status" value="1"/>
</dbReference>
<reference evidence="7 8" key="1">
    <citation type="journal article" date="2019" name="ACS Chem. Biol.">
        <title>Identification and Mobilization of a Cryptic Antibiotic Biosynthesis Gene Locus from a Human-Pathogenic Nocardia Isolate.</title>
        <authorList>
            <person name="Herisse M."/>
            <person name="Ishida K."/>
            <person name="Porter J.L."/>
            <person name="Howden B."/>
            <person name="Hertweck C."/>
            <person name="Stinear T.P."/>
            <person name="Pidot S.J."/>
        </authorList>
    </citation>
    <scope>NUCLEOTIDE SEQUENCE [LARGE SCALE GENOMIC DNA]</scope>
    <source>
        <strain evidence="7 8">AUSMDU00012717</strain>
    </source>
</reference>
<keyword evidence="8" id="KW-1185">Reference proteome</keyword>
<dbReference type="InterPro" id="IPR036291">
    <property type="entry name" value="NAD(P)-bd_dom_sf"/>
</dbReference>
<dbReference type="EMBL" id="CP046172">
    <property type="protein sequence ID" value="QIS08925.1"/>
    <property type="molecule type" value="Genomic_DNA"/>
</dbReference>
<dbReference type="PANTHER" id="PTHR43775">
    <property type="entry name" value="FATTY ACID SYNTHASE"/>
    <property type="match status" value="1"/>
</dbReference>
<dbReference type="Pfam" id="PF00698">
    <property type="entry name" value="Acyl_transf_1"/>
    <property type="match status" value="1"/>
</dbReference>
<protein>
    <submittedName>
        <fullName evidence="7">Nocobactin polyketide synthase NbtC</fullName>
    </submittedName>
</protein>
<proteinExistence type="predicted"/>
<dbReference type="Gene3D" id="3.40.50.720">
    <property type="entry name" value="NAD(P)-binding Rossmann-like Domain"/>
    <property type="match status" value="1"/>
</dbReference>
<dbReference type="InterPro" id="IPR016036">
    <property type="entry name" value="Malonyl_transacylase_ACP-bd"/>
</dbReference>
<dbReference type="GO" id="GO:0004312">
    <property type="term" value="F:fatty acid synthase activity"/>
    <property type="evidence" value="ECO:0007669"/>
    <property type="project" value="TreeGrafter"/>
</dbReference>
<name>A0A6G9Y6P9_9NOCA</name>
<dbReference type="SUPFAM" id="SSF51735">
    <property type="entry name" value="NAD(P)-binding Rossmann-fold domains"/>
    <property type="match status" value="2"/>
</dbReference>
<keyword evidence="3" id="KW-0808">Transferase</keyword>
<dbReference type="Gene3D" id="3.30.70.3290">
    <property type="match status" value="1"/>
</dbReference>
<dbReference type="InterPro" id="IPR057326">
    <property type="entry name" value="KR_dom"/>
</dbReference>
<dbReference type="InterPro" id="IPR020806">
    <property type="entry name" value="PKS_PP-bd"/>
</dbReference>
<feature type="domain" description="Carrier" evidence="6">
    <location>
        <begin position="973"/>
        <end position="1046"/>
    </location>
</feature>
<evidence type="ECO:0000256" key="3">
    <source>
        <dbReference type="ARBA" id="ARBA00022679"/>
    </source>
</evidence>
<dbReference type="InterPro" id="IPR013968">
    <property type="entry name" value="PKS_KR"/>
</dbReference>
<dbReference type="Proteomes" id="UP000503540">
    <property type="component" value="Chromosome"/>
</dbReference>
<dbReference type="SMART" id="SM00823">
    <property type="entry name" value="PKS_PP"/>
    <property type="match status" value="1"/>
</dbReference>
<dbReference type="InterPro" id="IPR050091">
    <property type="entry name" value="PKS_NRPS_Biosynth_Enz"/>
</dbReference>
<gene>
    <name evidence="7" type="primary">nbtC</name>
    <name evidence="7" type="ORF">F5544_05065</name>
</gene>
<dbReference type="SMART" id="SM00822">
    <property type="entry name" value="PKS_KR"/>
    <property type="match status" value="1"/>
</dbReference>
<dbReference type="SUPFAM" id="SSF52151">
    <property type="entry name" value="FabD/lysophospholipase-like"/>
    <property type="match status" value="1"/>
</dbReference>
<organism evidence="7 8">
    <name type="scientific">Nocardia arthritidis</name>
    <dbReference type="NCBI Taxonomy" id="228602"/>
    <lineage>
        <taxon>Bacteria</taxon>
        <taxon>Bacillati</taxon>
        <taxon>Actinomycetota</taxon>
        <taxon>Actinomycetes</taxon>
        <taxon>Mycobacteriales</taxon>
        <taxon>Nocardiaceae</taxon>
        <taxon>Nocardia</taxon>
    </lineage>
</organism>
<feature type="compositionally biased region" description="Polar residues" evidence="5">
    <location>
        <begin position="1"/>
        <end position="10"/>
    </location>
</feature>
<evidence type="ECO:0000256" key="1">
    <source>
        <dbReference type="ARBA" id="ARBA00022450"/>
    </source>
</evidence>
<dbReference type="SUPFAM" id="SSF47336">
    <property type="entry name" value="ACP-like"/>
    <property type="match status" value="1"/>
</dbReference>
<dbReference type="InterPro" id="IPR009081">
    <property type="entry name" value="PP-bd_ACP"/>
</dbReference>